<evidence type="ECO:0000313" key="2">
    <source>
        <dbReference type="Proteomes" id="UP000309550"/>
    </source>
</evidence>
<dbReference type="Proteomes" id="UP000309550">
    <property type="component" value="Unassembled WGS sequence"/>
</dbReference>
<keyword evidence="2" id="KW-1185">Reference proteome</keyword>
<proteinExistence type="predicted"/>
<comment type="caution">
    <text evidence="1">The sequence shown here is derived from an EMBL/GenBank/DDBJ whole genome shotgun (WGS) entry which is preliminary data.</text>
</comment>
<evidence type="ECO:0000313" key="1">
    <source>
        <dbReference type="EMBL" id="TMM54398.1"/>
    </source>
</evidence>
<dbReference type="RefSeq" id="WP_138660570.1">
    <property type="nucleotide sequence ID" value="NZ_VANS01000001.1"/>
</dbReference>
<protein>
    <submittedName>
        <fullName evidence="1">Uncharacterized protein</fullName>
    </submittedName>
</protein>
<dbReference type="AlphaFoldDB" id="A0A5S3PJ25"/>
<gene>
    <name evidence="1" type="ORF">FDT80_02040</name>
</gene>
<sequence length="73" mass="7536">MSDAEKSAALNSLLAVLETLPGGQSVPSGLLIASGLVEHLAYENAEVLAPQDSAELILIAAKLDRAARRIQPG</sequence>
<dbReference type="EMBL" id="VANS01000001">
    <property type="protein sequence ID" value="TMM54398.1"/>
    <property type="molecule type" value="Genomic_DNA"/>
</dbReference>
<reference evidence="1 2" key="1">
    <citation type="submission" date="2019-05" db="EMBL/GenBank/DDBJ databases">
        <title>Sulfitobacter sabulilitoris sp. nov., isolated from a marine sand.</title>
        <authorList>
            <person name="Yoon J.-H."/>
        </authorList>
    </citation>
    <scope>NUCLEOTIDE SEQUENCE [LARGE SCALE GENOMIC DNA]</scope>
    <source>
        <strain evidence="1 2">HSMS-29</strain>
    </source>
</reference>
<accession>A0A5S3PJ25</accession>
<name>A0A5S3PJ25_9RHOB</name>
<organism evidence="1 2">
    <name type="scientific">Sulfitobacter sabulilitoris</name>
    <dbReference type="NCBI Taxonomy" id="2562655"/>
    <lineage>
        <taxon>Bacteria</taxon>
        <taxon>Pseudomonadati</taxon>
        <taxon>Pseudomonadota</taxon>
        <taxon>Alphaproteobacteria</taxon>
        <taxon>Rhodobacterales</taxon>
        <taxon>Roseobacteraceae</taxon>
        <taxon>Sulfitobacter</taxon>
    </lineage>
</organism>